<dbReference type="AlphaFoldDB" id="A0A815UBL7"/>
<accession>A0A815UBL7</accession>
<evidence type="ECO:0000313" key="2">
    <source>
        <dbReference type="EMBL" id="CAF1529962.1"/>
    </source>
</evidence>
<sequence length="684" mass="81166">MMYFEDLSNEIILCIWDELSSADVIYSFSHLNHRTDSLLIEFHGLYKRLELDYCSLSACRLLCKQIPNSVQWRLGLTVLKLGSLHRCSQVNMFVDEVFKFIVSNHFARNQKTDAVDCSNDVFHLLITYNNQIRQPIFPQLTSLFIFQCRPISDDYRDVLLFSVAGGSCMRTFTWIACPKQTQHDKAFFDWLFRYSRRLEKFVLEMARHQDGFELTYEHALMSKYDSHYSLVHLNIKVLNLNTLHILLHYLPQLERLDVYITNTFYSSPTIDQNLPRNLNYSNKLRIFNLRYIEITGLDCSCIEQLIYKFHNTLEDLSMFLIHNCNGVIDKCFDGHRLANLCQKLPCLQSFSFACRLQVLERPSNEILDGFIGAFRESYWIDGPLGLIRVCVNYHQVLRVVQIYSLPYKFSENIVYCTIDFMDVKFNVNEQENTIIRRNMPMPLELLWHRMRWLCASFIGKQKIPVAFFEALQYLRGRNKVLILSSERGILPDNIENHLQLTHFSTLQLRNSFDVNSNDDFQESIRWLRLLPYAKCLYINSIELKYWLTERYHCQYVDAFLRNLDQLHIDCSDITNVMLNEALMIPLLTSLIKRYDFPELKCLCFFTCKHISSSWINISKWIDFILTHFDQHKLKYVRFSFREKENEIIDMKTTDEIITSTESACIIDIHRFVSENQISFWMERK</sequence>
<dbReference type="Proteomes" id="UP000663828">
    <property type="component" value="Unassembled WGS sequence"/>
</dbReference>
<organism evidence="1 3">
    <name type="scientific">Adineta ricciae</name>
    <name type="common">Rotifer</name>
    <dbReference type="NCBI Taxonomy" id="249248"/>
    <lineage>
        <taxon>Eukaryota</taxon>
        <taxon>Metazoa</taxon>
        <taxon>Spiralia</taxon>
        <taxon>Gnathifera</taxon>
        <taxon>Rotifera</taxon>
        <taxon>Eurotatoria</taxon>
        <taxon>Bdelloidea</taxon>
        <taxon>Adinetida</taxon>
        <taxon>Adinetidae</taxon>
        <taxon>Adineta</taxon>
    </lineage>
</organism>
<dbReference type="SUPFAM" id="SSF52047">
    <property type="entry name" value="RNI-like"/>
    <property type="match status" value="1"/>
</dbReference>
<reference evidence="1" key="1">
    <citation type="submission" date="2021-02" db="EMBL/GenBank/DDBJ databases">
        <authorList>
            <person name="Nowell W R."/>
        </authorList>
    </citation>
    <scope>NUCLEOTIDE SEQUENCE</scope>
</reference>
<evidence type="ECO:0000313" key="1">
    <source>
        <dbReference type="EMBL" id="CAF1517292.1"/>
    </source>
</evidence>
<proteinExistence type="predicted"/>
<gene>
    <name evidence="2" type="ORF">EDS130_LOCUS44492</name>
    <name evidence="1" type="ORF">XAT740_LOCUS40577</name>
</gene>
<keyword evidence="3" id="KW-1185">Reference proteome</keyword>
<evidence type="ECO:0000313" key="3">
    <source>
        <dbReference type="Proteomes" id="UP000663828"/>
    </source>
</evidence>
<name>A0A815UBL7_ADIRI</name>
<dbReference type="Proteomes" id="UP000663852">
    <property type="component" value="Unassembled WGS sequence"/>
</dbReference>
<dbReference type="EMBL" id="CAJNOJ010000866">
    <property type="protein sequence ID" value="CAF1529962.1"/>
    <property type="molecule type" value="Genomic_DNA"/>
</dbReference>
<comment type="caution">
    <text evidence="1">The sequence shown here is derived from an EMBL/GenBank/DDBJ whole genome shotgun (WGS) entry which is preliminary data.</text>
</comment>
<protein>
    <submittedName>
        <fullName evidence="1">Uncharacterized protein</fullName>
    </submittedName>
</protein>
<dbReference type="EMBL" id="CAJNOR010004631">
    <property type="protein sequence ID" value="CAF1517292.1"/>
    <property type="molecule type" value="Genomic_DNA"/>
</dbReference>